<evidence type="ECO:0000256" key="6">
    <source>
        <dbReference type="SAM" id="SignalP"/>
    </source>
</evidence>
<dbReference type="RefSeq" id="WP_145033550.1">
    <property type="nucleotide sequence ID" value="NZ_CP036271.1"/>
</dbReference>
<dbReference type="EMBL" id="CP036271">
    <property type="protein sequence ID" value="QDT56293.1"/>
    <property type="molecule type" value="Genomic_DNA"/>
</dbReference>
<dbReference type="Gene3D" id="3.50.50.60">
    <property type="entry name" value="FAD/NAD(P)-binding domain"/>
    <property type="match status" value="1"/>
</dbReference>
<dbReference type="PANTHER" id="PTHR43498:SF1">
    <property type="entry name" value="COB--COM HETERODISULFIDE REDUCTASE IRON-SULFUR SUBUNIT A"/>
    <property type="match status" value="1"/>
</dbReference>
<evidence type="ECO:0000313" key="7">
    <source>
        <dbReference type="EMBL" id="QDT56293.1"/>
    </source>
</evidence>
<reference evidence="7 8" key="1">
    <citation type="submission" date="2019-02" db="EMBL/GenBank/DDBJ databases">
        <title>Deep-cultivation of Planctomycetes and their phenomic and genomic characterization uncovers novel biology.</title>
        <authorList>
            <person name="Wiegand S."/>
            <person name="Jogler M."/>
            <person name="Boedeker C."/>
            <person name="Pinto D."/>
            <person name="Vollmers J."/>
            <person name="Rivas-Marin E."/>
            <person name="Kohn T."/>
            <person name="Peeters S.H."/>
            <person name="Heuer A."/>
            <person name="Rast P."/>
            <person name="Oberbeckmann S."/>
            <person name="Bunk B."/>
            <person name="Jeske O."/>
            <person name="Meyerdierks A."/>
            <person name="Storesund J.E."/>
            <person name="Kallscheuer N."/>
            <person name="Luecker S."/>
            <person name="Lage O.M."/>
            <person name="Pohl T."/>
            <person name="Merkel B.J."/>
            <person name="Hornburger P."/>
            <person name="Mueller R.-W."/>
            <person name="Bruemmer F."/>
            <person name="Labrenz M."/>
            <person name="Spormann A.M."/>
            <person name="Op den Camp H."/>
            <person name="Overmann J."/>
            <person name="Amann R."/>
            <person name="Jetten M.S.M."/>
            <person name="Mascher T."/>
            <person name="Medema M.H."/>
            <person name="Devos D.P."/>
            <person name="Kaster A.-K."/>
            <person name="Ovreas L."/>
            <person name="Rohde M."/>
            <person name="Galperin M.Y."/>
            <person name="Jogler C."/>
        </authorList>
    </citation>
    <scope>NUCLEOTIDE SEQUENCE [LARGE SCALE GENOMIC DNA]</scope>
    <source>
        <strain evidence="7 8">Pan44</strain>
    </source>
</reference>
<feature type="signal peptide" evidence="6">
    <location>
        <begin position="1"/>
        <end position="21"/>
    </location>
</feature>
<evidence type="ECO:0000256" key="4">
    <source>
        <dbReference type="ARBA" id="ARBA00023004"/>
    </source>
</evidence>
<evidence type="ECO:0000256" key="2">
    <source>
        <dbReference type="ARBA" id="ARBA00022723"/>
    </source>
</evidence>
<dbReference type="GO" id="GO:0051539">
    <property type="term" value="F:4 iron, 4 sulfur cluster binding"/>
    <property type="evidence" value="ECO:0007669"/>
    <property type="project" value="UniProtKB-KW"/>
</dbReference>
<keyword evidence="4" id="KW-0408">Iron</keyword>
<evidence type="ECO:0000256" key="1">
    <source>
        <dbReference type="ARBA" id="ARBA00022485"/>
    </source>
</evidence>
<keyword evidence="5" id="KW-0411">Iron-sulfur</keyword>
<evidence type="ECO:0000313" key="8">
    <source>
        <dbReference type="Proteomes" id="UP000315700"/>
    </source>
</evidence>
<dbReference type="OrthoDB" id="287984at2"/>
<accession>A0A517SJI7</accession>
<keyword evidence="3" id="KW-0560">Oxidoreductase</keyword>
<evidence type="ECO:0000256" key="3">
    <source>
        <dbReference type="ARBA" id="ARBA00023002"/>
    </source>
</evidence>
<dbReference type="GO" id="GO:0046872">
    <property type="term" value="F:metal ion binding"/>
    <property type="evidence" value="ECO:0007669"/>
    <property type="project" value="UniProtKB-KW"/>
</dbReference>
<keyword evidence="6" id="KW-0732">Signal</keyword>
<dbReference type="InterPro" id="IPR039650">
    <property type="entry name" value="HdrA-like"/>
</dbReference>
<dbReference type="Pfam" id="PF12831">
    <property type="entry name" value="FAD_oxidored"/>
    <property type="match status" value="1"/>
</dbReference>
<keyword evidence="2" id="KW-0479">Metal-binding</keyword>
<dbReference type="PANTHER" id="PTHR43498">
    <property type="entry name" value="FERREDOXIN:COB-COM HETERODISULFIDE REDUCTASE SUBUNIT A"/>
    <property type="match status" value="1"/>
</dbReference>
<proteinExistence type="predicted"/>
<dbReference type="KEGG" id="ccos:Pan44_43460"/>
<gene>
    <name evidence="7" type="ORF">Pan44_43460</name>
</gene>
<organism evidence="7 8">
    <name type="scientific">Caulifigura coniformis</name>
    <dbReference type="NCBI Taxonomy" id="2527983"/>
    <lineage>
        <taxon>Bacteria</taxon>
        <taxon>Pseudomonadati</taxon>
        <taxon>Planctomycetota</taxon>
        <taxon>Planctomycetia</taxon>
        <taxon>Planctomycetales</taxon>
        <taxon>Planctomycetaceae</taxon>
        <taxon>Caulifigura</taxon>
    </lineage>
</organism>
<feature type="chain" id="PRO_5021725477" evidence="6">
    <location>
        <begin position="22"/>
        <end position="614"/>
    </location>
</feature>
<dbReference type="InParanoid" id="A0A517SJI7"/>
<dbReference type="AlphaFoldDB" id="A0A517SJI7"/>
<dbReference type="SUPFAM" id="SSF51905">
    <property type="entry name" value="FAD/NAD(P)-binding domain"/>
    <property type="match status" value="1"/>
</dbReference>
<dbReference type="GO" id="GO:0016491">
    <property type="term" value="F:oxidoreductase activity"/>
    <property type="evidence" value="ECO:0007669"/>
    <property type="project" value="UniProtKB-KW"/>
</dbReference>
<evidence type="ECO:0000256" key="5">
    <source>
        <dbReference type="ARBA" id="ARBA00023014"/>
    </source>
</evidence>
<sequence precursor="true">MRTTLNVVLALLIVFATGALGAPPDQADVVIYGGTPGGLAAALGAAREGASVVLIEPTPRVGGLVTSGLSHTDFHSLESLTGAFLEFSRRVEAHYAKEYGPESQHVRDCWRGVFAEPKVNLAVFEAMLAEQPSITVLRSTVLVGPTLSDKRHVESLKLRGAGGDEFAIHGKVFIDATYEGDLMAAAGVPWSAGREGRGEFGESLAPEEPDGQLQAYNFRFIMTNDPANRVTPVAPAGYRREDFVGIIPVLETGKIKKVFDYPRECLFKAQTPPLPNAKYDINDVSQGLVRLSLPGKNLGWPTGDAATRAAVFAEHVRDQVGLLYFLQNDDAVPAKFRDEAREWGWCKDEFTETGGLPPQLYVREARRMRGQYVFKQQDSMHTPGDARAVLHEDAIAMGDYGNNCHGTLHEGPRFGGKHTGEFYNPVPPYQIPYGVLLPSEMTNLLVPVAASSTHVGFCALRLEPIWMSLGQAAGHAAGVAAKSGIAVQKVDVPALQRKLHSRGSSTIYVSDVLPGHPQFEAVQWWGTAGGLHGLASTPVTSRGIRGKKLHGQYSEAAPGHAAELDCVLDAELAGKWREIAISQNLSADALPAADGKTTRGRFISAAFEATNNGR</sequence>
<keyword evidence="8" id="KW-1185">Reference proteome</keyword>
<keyword evidence="1" id="KW-0004">4Fe-4S</keyword>
<protein>
    <submittedName>
        <fullName evidence="7">FAD dependent oxidoreductase</fullName>
    </submittedName>
</protein>
<dbReference type="InterPro" id="IPR036188">
    <property type="entry name" value="FAD/NAD-bd_sf"/>
</dbReference>
<name>A0A517SJI7_9PLAN</name>
<dbReference type="Proteomes" id="UP000315700">
    <property type="component" value="Chromosome"/>
</dbReference>